<evidence type="ECO:0000256" key="2">
    <source>
        <dbReference type="ARBA" id="ARBA00007441"/>
    </source>
</evidence>
<evidence type="ECO:0000256" key="9">
    <source>
        <dbReference type="ARBA" id="ARBA00057611"/>
    </source>
</evidence>
<dbReference type="InterPro" id="IPR015421">
    <property type="entry name" value="PyrdxlP-dep_Trfase_major"/>
</dbReference>
<organism evidence="13 14">
    <name type="scientific">Accumulibacter regalis</name>
    <dbReference type="NCBI Taxonomy" id="522306"/>
    <lineage>
        <taxon>Bacteria</taxon>
        <taxon>Pseudomonadati</taxon>
        <taxon>Pseudomonadota</taxon>
        <taxon>Betaproteobacteria</taxon>
        <taxon>Candidatus Accumulibacter</taxon>
    </lineage>
</organism>
<feature type="domain" description="Aminotransferase class I/classII large" evidence="12">
    <location>
        <begin position="34"/>
        <end position="395"/>
    </location>
</feature>
<accession>A0A011RD56</accession>
<evidence type="ECO:0000256" key="6">
    <source>
        <dbReference type="ARBA" id="ARBA00022898"/>
    </source>
</evidence>
<comment type="catalytic activity">
    <reaction evidence="8">
        <text>L-alanine + 2-oxoglutarate = pyruvate + L-glutamate</text>
        <dbReference type="Rhea" id="RHEA:19453"/>
        <dbReference type="ChEBI" id="CHEBI:15361"/>
        <dbReference type="ChEBI" id="CHEBI:16810"/>
        <dbReference type="ChEBI" id="CHEBI:29985"/>
        <dbReference type="ChEBI" id="CHEBI:57972"/>
        <dbReference type="EC" id="2.6.1.2"/>
    </reaction>
    <physiologicalReaction direction="right-to-left" evidence="8">
        <dbReference type="Rhea" id="RHEA:19455"/>
    </physiologicalReaction>
</comment>
<keyword evidence="4 13" id="KW-0032">Aminotransferase</keyword>
<sequence length="410" mass="45767">MKPIRKSNKLDRVCYDIRGPVLEQARKMEEEGHHIIKLNIGNLAAFGFDSPEEIQLDMIRNLPSAAGYSDAKGIFSARKAVMHYTQQKHIQGVTLDDIYIGNGVSELIVMAMNALLNAGDEVLVPTPDYPLWTAAVSLSSGTPRHYLCDEGNDWLPDLKDLRAKITPRTRALVVINPNNPTGALYPENVLLELVDIARQHNLIIYADEVYDKVLYDGATHTAIASLSTDVLTVTFNGLSKNYRSCGYRAGWMVVSGDLRDARDYIEGLDMLASMRLCSNVPGQHAIQTALGGYQSIDDLVAPGGRMCRQRDLAYELITAIPGVTCVKPKAALYMFPRLDPKVYPIRDDQKFIAEMLQKERVLLVQGSGFNWPHADHFRLVFLPHEDDLRDAIARIARFLEGYRQRAATPA</sequence>
<dbReference type="InterPro" id="IPR051926">
    <property type="entry name" value="Ala_Aminotransferase"/>
</dbReference>
<gene>
    <name evidence="13" type="primary">alaA</name>
    <name evidence="13" type="ORF">AW11_01684</name>
</gene>
<comment type="pathway">
    <text evidence="10">Amino-acid biosynthesis; L-alanine biosynthesis.</text>
</comment>
<evidence type="ECO:0000256" key="7">
    <source>
        <dbReference type="ARBA" id="ARBA00026106"/>
    </source>
</evidence>
<comment type="subunit">
    <text evidence="3">Homodimer.</text>
</comment>
<proteinExistence type="inferred from homology"/>
<dbReference type="InterPro" id="IPR015424">
    <property type="entry name" value="PyrdxlP-dep_Trfase"/>
</dbReference>
<comment type="cofactor">
    <cofactor evidence="1">
        <name>pyridoxal 5'-phosphate</name>
        <dbReference type="ChEBI" id="CHEBI:597326"/>
    </cofactor>
</comment>
<keyword evidence="5 13" id="KW-0808">Transferase</keyword>
<dbReference type="PANTHER" id="PTHR43488:SF2">
    <property type="entry name" value="GLUTAMATE-PYRUVATE AMINOTRANSFERASE ALAA"/>
    <property type="match status" value="1"/>
</dbReference>
<dbReference type="GO" id="GO:0030170">
    <property type="term" value="F:pyridoxal phosphate binding"/>
    <property type="evidence" value="ECO:0007669"/>
    <property type="project" value="InterPro"/>
</dbReference>
<reference evidence="13" key="1">
    <citation type="submission" date="2014-02" db="EMBL/GenBank/DDBJ databases">
        <title>Expanding our view of genomic diversity in Candidatus Accumulibacter clades.</title>
        <authorList>
            <person name="Skennerton C.T."/>
            <person name="Barr J.J."/>
            <person name="Slater F.R."/>
            <person name="Bond P.L."/>
            <person name="Tyson G.W."/>
        </authorList>
    </citation>
    <scope>NUCLEOTIDE SEQUENCE [LARGE SCALE GENOMIC DNA]</scope>
</reference>
<evidence type="ECO:0000256" key="8">
    <source>
        <dbReference type="ARBA" id="ARBA00051882"/>
    </source>
</evidence>
<name>A0A011RD56_ACCRE</name>
<dbReference type="SUPFAM" id="SSF53383">
    <property type="entry name" value="PLP-dependent transferases"/>
    <property type="match status" value="1"/>
</dbReference>
<dbReference type="Gene3D" id="3.40.640.10">
    <property type="entry name" value="Type I PLP-dependent aspartate aminotransferase-like (Major domain)"/>
    <property type="match status" value="1"/>
</dbReference>
<dbReference type="AlphaFoldDB" id="A0A011RD56"/>
<dbReference type="PATRIC" id="fig|1454004.3.peg.1735"/>
<dbReference type="Proteomes" id="UP000022141">
    <property type="component" value="Unassembled WGS sequence"/>
</dbReference>
<comment type="similarity">
    <text evidence="2">Belongs to the class-I pyridoxal-phosphate-dependent aminotransferase family.</text>
</comment>
<dbReference type="GO" id="GO:0004021">
    <property type="term" value="F:L-alanine:2-oxoglutarate aminotransferase activity"/>
    <property type="evidence" value="ECO:0007669"/>
    <property type="project" value="UniProtKB-EC"/>
</dbReference>
<protein>
    <recommendedName>
        <fullName evidence="11">Glutamate-pyruvate aminotransferase AlaA</fullName>
        <ecNumber evidence="7">2.6.1.2</ecNumber>
    </recommendedName>
</protein>
<comment type="function">
    <text evidence="9">Involved in the biosynthesis of alanine. Catalyzes the transamination of pyruvate by glutamate, leading to the formation of L-alanine and 2-oxoglutarate. Is also able to catalyze the reverse reaction.</text>
</comment>
<evidence type="ECO:0000313" key="14">
    <source>
        <dbReference type="Proteomes" id="UP000022141"/>
    </source>
</evidence>
<dbReference type="FunFam" id="3.40.640.10:FF:000019">
    <property type="entry name" value="Pyridoxal phosphate-dependent aminotransferase"/>
    <property type="match status" value="1"/>
</dbReference>
<dbReference type="InterPro" id="IPR015422">
    <property type="entry name" value="PyrdxlP-dep_Trfase_small"/>
</dbReference>
<evidence type="ECO:0000313" key="13">
    <source>
        <dbReference type="EMBL" id="EXI89174.1"/>
    </source>
</evidence>
<dbReference type="Gene3D" id="3.90.1150.10">
    <property type="entry name" value="Aspartate Aminotransferase, domain 1"/>
    <property type="match status" value="1"/>
</dbReference>
<evidence type="ECO:0000259" key="12">
    <source>
        <dbReference type="Pfam" id="PF00155"/>
    </source>
</evidence>
<comment type="caution">
    <text evidence="13">The sequence shown here is derived from an EMBL/GenBank/DDBJ whole genome shotgun (WGS) entry which is preliminary data.</text>
</comment>
<evidence type="ECO:0000256" key="10">
    <source>
        <dbReference type="ARBA" id="ARBA00060661"/>
    </source>
</evidence>
<dbReference type="eggNOG" id="COG0436">
    <property type="taxonomic scope" value="Bacteria"/>
</dbReference>
<evidence type="ECO:0000256" key="3">
    <source>
        <dbReference type="ARBA" id="ARBA00011738"/>
    </source>
</evidence>
<dbReference type="PANTHER" id="PTHR43488">
    <property type="entry name" value="GLUTAMATE-PYRUVATE AMINOTRANSFERASE ALAA"/>
    <property type="match status" value="1"/>
</dbReference>
<dbReference type="EC" id="2.6.1.2" evidence="7"/>
<dbReference type="STRING" id="1454004.AW11_01684"/>
<evidence type="ECO:0000256" key="5">
    <source>
        <dbReference type="ARBA" id="ARBA00022679"/>
    </source>
</evidence>
<evidence type="ECO:0000256" key="1">
    <source>
        <dbReference type="ARBA" id="ARBA00001933"/>
    </source>
</evidence>
<keyword evidence="6" id="KW-0663">Pyridoxal phosphate</keyword>
<evidence type="ECO:0000256" key="11">
    <source>
        <dbReference type="ARBA" id="ARBA00070476"/>
    </source>
</evidence>
<dbReference type="InterPro" id="IPR004839">
    <property type="entry name" value="Aminotransferase_I/II_large"/>
</dbReference>
<keyword evidence="14" id="KW-1185">Reference proteome</keyword>
<dbReference type="CDD" id="cd00609">
    <property type="entry name" value="AAT_like"/>
    <property type="match status" value="1"/>
</dbReference>
<dbReference type="Pfam" id="PF00155">
    <property type="entry name" value="Aminotran_1_2"/>
    <property type="match status" value="1"/>
</dbReference>
<evidence type="ECO:0000256" key="4">
    <source>
        <dbReference type="ARBA" id="ARBA00022576"/>
    </source>
</evidence>
<dbReference type="EMBL" id="JEMY01000018">
    <property type="protein sequence ID" value="EXI89174.1"/>
    <property type="molecule type" value="Genomic_DNA"/>
</dbReference>